<protein>
    <submittedName>
        <fullName evidence="1">Uncharacterized protein</fullName>
    </submittedName>
</protein>
<evidence type="ECO:0000313" key="2">
    <source>
        <dbReference type="Proteomes" id="UP000518266"/>
    </source>
</evidence>
<dbReference type="EMBL" id="JAAKFY010000016">
    <property type="protein sequence ID" value="KAF3844171.1"/>
    <property type="molecule type" value="Genomic_DNA"/>
</dbReference>
<organism evidence="1 2">
    <name type="scientific">Dissostichus mawsoni</name>
    <name type="common">Antarctic cod</name>
    <dbReference type="NCBI Taxonomy" id="36200"/>
    <lineage>
        <taxon>Eukaryota</taxon>
        <taxon>Metazoa</taxon>
        <taxon>Chordata</taxon>
        <taxon>Craniata</taxon>
        <taxon>Vertebrata</taxon>
        <taxon>Euteleostomi</taxon>
        <taxon>Actinopterygii</taxon>
        <taxon>Neopterygii</taxon>
        <taxon>Teleostei</taxon>
        <taxon>Neoteleostei</taxon>
        <taxon>Acanthomorphata</taxon>
        <taxon>Eupercaria</taxon>
        <taxon>Perciformes</taxon>
        <taxon>Notothenioidei</taxon>
        <taxon>Nototheniidae</taxon>
        <taxon>Dissostichus</taxon>
    </lineage>
</organism>
<gene>
    <name evidence="1" type="ORF">F7725_013512</name>
</gene>
<name>A0A7J5Y558_DISMA</name>
<evidence type="ECO:0000313" key="1">
    <source>
        <dbReference type="EMBL" id="KAF3844171.1"/>
    </source>
</evidence>
<sequence length="96" mass="10371">MQAILHVSYTATQEIVDHLNQIFSLSQPLIKEAVSDILQRNASAYREFSSLSPLALISLPLVIFLTTNIGHGGTGASSALLYYTDLQMSPCGASQM</sequence>
<dbReference type="AlphaFoldDB" id="A0A7J5Y558"/>
<dbReference type="Proteomes" id="UP000518266">
    <property type="component" value="Unassembled WGS sequence"/>
</dbReference>
<reference evidence="1 2" key="1">
    <citation type="submission" date="2020-03" db="EMBL/GenBank/DDBJ databases">
        <title>Dissostichus mawsoni Genome sequencing and assembly.</title>
        <authorList>
            <person name="Park H."/>
        </authorList>
    </citation>
    <scope>NUCLEOTIDE SEQUENCE [LARGE SCALE GENOMIC DNA]</scope>
    <source>
        <strain evidence="1">DM0001</strain>
        <tissue evidence="1">Muscle</tissue>
    </source>
</reference>
<keyword evidence="2" id="KW-1185">Reference proteome</keyword>
<proteinExistence type="predicted"/>
<comment type="caution">
    <text evidence="1">The sequence shown here is derived from an EMBL/GenBank/DDBJ whole genome shotgun (WGS) entry which is preliminary data.</text>
</comment>
<accession>A0A7J5Y558</accession>